<accession>A0A4Q7V5P4</accession>
<feature type="transmembrane region" description="Helical" evidence="2">
    <location>
        <begin position="36"/>
        <end position="55"/>
    </location>
</feature>
<feature type="transmembrane region" description="Helical" evidence="2">
    <location>
        <begin position="205"/>
        <end position="227"/>
    </location>
</feature>
<feature type="transmembrane region" description="Helical" evidence="2">
    <location>
        <begin position="123"/>
        <end position="140"/>
    </location>
</feature>
<dbReference type="RefSeq" id="WP_130293034.1">
    <property type="nucleotide sequence ID" value="NZ_SHKL01000001.1"/>
</dbReference>
<feature type="region of interest" description="Disordered" evidence="1">
    <location>
        <begin position="1"/>
        <end position="33"/>
    </location>
</feature>
<dbReference type="OrthoDB" id="4544430at2"/>
<dbReference type="Proteomes" id="UP000291591">
    <property type="component" value="Unassembled WGS sequence"/>
</dbReference>
<feature type="transmembrane region" description="Helical" evidence="2">
    <location>
        <begin position="67"/>
        <end position="86"/>
    </location>
</feature>
<evidence type="ECO:0000313" key="3">
    <source>
        <dbReference type="EMBL" id="RZT88901.1"/>
    </source>
</evidence>
<evidence type="ECO:0000313" key="4">
    <source>
        <dbReference type="Proteomes" id="UP000291591"/>
    </source>
</evidence>
<dbReference type="NCBIfam" id="NF041646">
    <property type="entry name" value="VC0807_fam"/>
    <property type="match status" value="1"/>
</dbReference>
<keyword evidence="2" id="KW-0812">Transmembrane</keyword>
<dbReference type="AlphaFoldDB" id="A0A4Q7V5P4"/>
<keyword evidence="2" id="KW-0472">Membrane</keyword>
<feature type="transmembrane region" description="Helical" evidence="2">
    <location>
        <begin position="93"/>
        <end position="111"/>
    </location>
</feature>
<protein>
    <recommendedName>
        <fullName evidence="5">Intracellular septation protein A</fullName>
    </recommendedName>
</protein>
<gene>
    <name evidence="3" type="ORF">EV383_5855</name>
</gene>
<feature type="transmembrane region" description="Helical" evidence="2">
    <location>
        <begin position="181"/>
        <end position="199"/>
    </location>
</feature>
<dbReference type="EMBL" id="SHKL01000001">
    <property type="protein sequence ID" value="RZT88901.1"/>
    <property type="molecule type" value="Genomic_DNA"/>
</dbReference>
<evidence type="ECO:0000256" key="2">
    <source>
        <dbReference type="SAM" id="Phobius"/>
    </source>
</evidence>
<evidence type="ECO:0000256" key="1">
    <source>
        <dbReference type="SAM" id="MobiDB-lite"/>
    </source>
</evidence>
<sequence>MSTSTEIHTTDLASAGTRVTGADAPPSGPARPSPMAVVRAMAPTLLVDVALPYLVYLLLSRAGMSDVAALAWSALPAVLSVVVTAVRARRLNGVGMVVLGSIAVGIGTSLLSGDPRFAVARDALPGAVFALVLAGSLLVGGRPLLFHLIRATGETYRPGLRALMDHQWSVNPAYRTALRRATAVGAAVMAIEVGVRLLAAATLPVAVAMPLLQVQSFVVWAGLILLLRRTMIRAARSGAPDAERHVSA</sequence>
<evidence type="ECO:0008006" key="5">
    <source>
        <dbReference type="Google" id="ProtNLM"/>
    </source>
</evidence>
<keyword evidence="2" id="KW-1133">Transmembrane helix</keyword>
<reference evidence="3 4" key="1">
    <citation type="submission" date="2019-02" db="EMBL/GenBank/DDBJ databases">
        <title>Sequencing the genomes of 1000 actinobacteria strains.</title>
        <authorList>
            <person name="Klenk H.-P."/>
        </authorList>
    </citation>
    <scope>NUCLEOTIDE SEQUENCE [LARGE SCALE GENOMIC DNA]</scope>
    <source>
        <strain evidence="3 4">DSM 45779</strain>
    </source>
</reference>
<organism evidence="3 4">
    <name type="scientific">Pseudonocardia sediminis</name>
    <dbReference type="NCBI Taxonomy" id="1397368"/>
    <lineage>
        <taxon>Bacteria</taxon>
        <taxon>Bacillati</taxon>
        <taxon>Actinomycetota</taxon>
        <taxon>Actinomycetes</taxon>
        <taxon>Pseudonocardiales</taxon>
        <taxon>Pseudonocardiaceae</taxon>
        <taxon>Pseudonocardia</taxon>
    </lineage>
</organism>
<proteinExistence type="predicted"/>
<keyword evidence="4" id="KW-1185">Reference proteome</keyword>
<comment type="caution">
    <text evidence="3">The sequence shown here is derived from an EMBL/GenBank/DDBJ whole genome shotgun (WGS) entry which is preliminary data.</text>
</comment>
<name>A0A4Q7V5P4_PSEST</name>